<dbReference type="InterPro" id="IPR027546">
    <property type="entry name" value="Sirtuin_class_III"/>
</dbReference>
<evidence type="ECO:0000259" key="5">
    <source>
        <dbReference type="PROSITE" id="PS50305"/>
    </source>
</evidence>
<comment type="domain">
    <text evidence="3">2 residues (Tyr-80 and Arg-83) present in a large hydrophobic pocket are probably involved in substrate specificity. They are important for desuccinylation activity, but dispensable for deacetylation activity.</text>
</comment>
<dbReference type="GO" id="GO:0070403">
    <property type="term" value="F:NAD+ binding"/>
    <property type="evidence" value="ECO:0007669"/>
    <property type="project" value="UniProtKB-UniRule"/>
</dbReference>
<dbReference type="InterPro" id="IPR050134">
    <property type="entry name" value="NAD-dep_sirtuin_deacylases"/>
</dbReference>
<dbReference type="InterPro" id="IPR026591">
    <property type="entry name" value="Sirtuin_cat_small_dom_sf"/>
</dbReference>
<dbReference type="AlphaFoldDB" id="A0A176QAM7"/>
<dbReference type="EC" id="2.3.1.286" evidence="3"/>
<dbReference type="PROSITE" id="PS50305">
    <property type="entry name" value="SIRTUIN"/>
    <property type="match status" value="1"/>
</dbReference>
<accession>A0A176QAM7</accession>
<feature type="active site" description="Proton acceptor" evidence="3 4">
    <location>
        <position position="131"/>
    </location>
</feature>
<evidence type="ECO:0000313" key="7">
    <source>
        <dbReference type="Proteomes" id="UP000076976"/>
    </source>
</evidence>
<dbReference type="GO" id="GO:0017136">
    <property type="term" value="F:histone deacetylase activity, NAD-dependent"/>
    <property type="evidence" value="ECO:0007669"/>
    <property type="project" value="TreeGrafter"/>
</dbReference>
<dbReference type="Proteomes" id="UP000076976">
    <property type="component" value="Unassembled WGS sequence"/>
</dbReference>
<dbReference type="RefSeq" id="WP_068274800.1">
    <property type="nucleotide sequence ID" value="NZ_LQZG01000003.1"/>
</dbReference>
<dbReference type="STRING" id="262209.AWH69_09825"/>
<organism evidence="6 7">
    <name type="scientific">Janibacter melonis</name>
    <dbReference type="NCBI Taxonomy" id="262209"/>
    <lineage>
        <taxon>Bacteria</taxon>
        <taxon>Bacillati</taxon>
        <taxon>Actinomycetota</taxon>
        <taxon>Actinomycetes</taxon>
        <taxon>Micrococcales</taxon>
        <taxon>Intrasporangiaceae</taxon>
        <taxon>Janibacter</taxon>
    </lineage>
</organism>
<dbReference type="CDD" id="cd01412">
    <property type="entry name" value="SIRT5_Af1_CobB"/>
    <property type="match status" value="1"/>
</dbReference>
<dbReference type="InterPro" id="IPR026590">
    <property type="entry name" value="Ssirtuin_cat_dom"/>
</dbReference>
<feature type="binding site" evidence="3 4">
    <location>
        <position position="165"/>
    </location>
    <ligand>
        <name>Zn(2+)</name>
        <dbReference type="ChEBI" id="CHEBI:29105"/>
    </ligand>
</feature>
<feature type="binding site" evidence="3 4">
    <location>
        <position position="139"/>
    </location>
    <ligand>
        <name>Zn(2+)</name>
        <dbReference type="ChEBI" id="CHEBI:29105"/>
    </ligand>
</feature>
<dbReference type="GO" id="GO:0036054">
    <property type="term" value="F:protein-malonyllysine demalonylase activity"/>
    <property type="evidence" value="ECO:0007669"/>
    <property type="project" value="InterPro"/>
</dbReference>
<comment type="similarity">
    <text evidence="3">Belongs to the sirtuin family. Class III subfamily.</text>
</comment>
<feature type="binding site" evidence="3">
    <location>
        <begin position="234"/>
        <end position="236"/>
    </location>
    <ligand>
        <name>NAD(+)</name>
        <dbReference type="ChEBI" id="CHEBI:57540"/>
    </ligand>
</feature>
<name>A0A176QAM7_9MICO</name>
<comment type="catalytic activity">
    <reaction evidence="3">
        <text>N(6)-acetyl-L-lysyl-[protein] + NAD(+) + H2O = 2''-O-acetyl-ADP-D-ribose + nicotinamide + L-lysyl-[protein]</text>
        <dbReference type="Rhea" id="RHEA:43636"/>
        <dbReference type="Rhea" id="RHEA-COMP:9752"/>
        <dbReference type="Rhea" id="RHEA-COMP:10731"/>
        <dbReference type="ChEBI" id="CHEBI:15377"/>
        <dbReference type="ChEBI" id="CHEBI:17154"/>
        <dbReference type="ChEBI" id="CHEBI:29969"/>
        <dbReference type="ChEBI" id="CHEBI:57540"/>
        <dbReference type="ChEBI" id="CHEBI:61930"/>
        <dbReference type="ChEBI" id="CHEBI:83767"/>
        <dbReference type="EC" id="2.3.1.286"/>
    </reaction>
</comment>
<comment type="caution">
    <text evidence="3">Lacks conserved residue(s) required for the propagation of feature annotation.</text>
</comment>
<dbReference type="EMBL" id="LQZG01000003">
    <property type="protein sequence ID" value="OAB86739.1"/>
    <property type="molecule type" value="Genomic_DNA"/>
</dbReference>
<feature type="binding site" evidence="3">
    <location>
        <position position="83"/>
    </location>
    <ligand>
        <name>substrate</name>
    </ligand>
</feature>
<dbReference type="InterPro" id="IPR029035">
    <property type="entry name" value="DHS-like_NAD/FAD-binding_dom"/>
</dbReference>
<feature type="binding site" evidence="3 4">
    <location>
        <position position="142"/>
    </location>
    <ligand>
        <name>Zn(2+)</name>
        <dbReference type="ChEBI" id="CHEBI:29105"/>
    </ligand>
</feature>
<evidence type="ECO:0000256" key="3">
    <source>
        <dbReference type="HAMAP-Rule" id="MF_01121"/>
    </source>
</evidence>
<evidence type="ECO:0000256" key="1">
    <source>
        <dbReference type="ARBA" id="ARBA00022679"/>
    </source>
</evidence>
<comment type="catalytic activity">
    <reaction evidence="3">
        <text>N(6)-succinyl-L-lysyl-[protein] + NAD(+) + H2O = 2''-O-succinyl-ADP-D-ribose + nicotinamide + L-lysyl-[protein]</text>
        <dbReference type="Rhea" id="RHEA:47668"/>
        <dbReference type="Rhea" id="RHEA-COMP:9752"/>
        <dbReference type="Rhea" id="RHEA-COMP:11877"/>
        <dbReference type="ChEBI" id="CHEBI:15377"/>
        <dbReference type="ChEBI" id="CHEBI:17154"/>
        <dbReference type="ChEBI" id="CHEBI:29969"/>
        <dbReference type="ChEBI" id="CHEBI:57540"/>
        <dbReference type="ChEBI" id="CHEBI:87830"/>
        <dbReference type="ChEBI" id="CHEBI:87832"/>
    </reaction>
</comment>
<comment type="caution">
    <text evidence="6">The sequence shown here is derived from an EMBL/GenBank/DDBJ whole genome shotgun (WGS) entry which is preliminary data.</text>
</comment>
<dbReference type="GO" id="GO:0008270">
    <property type="term" value="F:zinc ion binding"/>
    <property type="evidence" value="ECO:0007669"/>
    <property type="project" value="UniProtKB-UniRule"/>
</dbReference>
<evidence type="ECO:0000256" key="2">
    <source>
        <dbReference type="ARBA" id="ARBA00023027"/>
    </source>
</evidence>
<dbReference type="PANTHER" id="PTHR11085">
    <property type="entry name" value="NAD-DEPENDENT PROTEIN DEACYLASE SIRTUIN-5, MITOCHONDRIAL-RELATED"/>
    <property type="match status" value="1"/>
</dbReference>
<dbReference type="GO" id="GO:0005737">
    <property type="term" value="C:cytoplasm"/>
    <property type="evidence" value="ECO:0007669"/>
    <property type="project" value="UniProtKB-SubCell"/>
</dbReference>
<proteinExistence type="inferred from homology"/>
<dbReference type="HAMAP" id="MF_01121">
    <property type="entry name" value="Sirtuin_ClassIII"/>
    <property type="match status" value="1"/>
</dbReference>
<dbReference type="SUPFAM" id="SSF52467">
    <property type="entry name" value="DHS-like NAD/FAD-binding domain"/>
    <property type="match status" value="1"/>
</dbReference>
<evidence type="ECO:0000256" key="4">
    <source>
        <dbReference type="PROSITE-ProRule" id="PRU00236"/>
    </source>
</evidence>
<feature type="binding site" evidence="3">
    <location>
        <begin position="208"/>
        <end position="210"/>
    </location>
    <ligand>
        <name>NAD(+)</name>
        <dbReference type="ChEBI" id="CHEBI:57540"/>
    </ligand>
</feature>
<keyword evidence="2 3" id="KW-0520">NAD</keyword>
<reference evidence="6 7" key="1">
    <citation type="submission" date="2016-01" db="EMBL/GenBank/DDBJ databases">
        <title>Janibacter melonis strain CD11_4 genome sequencing and assembly.</title>
        <authorList>
            <person name="Nair G.R."/>
            <person name="Kaur G."/>
            <person name="Chander A.M."/>
            <person name="Mayilraj S."/>
        </authorList>
    </citation>
    <scope>NUCLEOTIDE SEQUENCE [LARGE SCALE GENOMIC DNA]</scope>
    <source>
        <strain evidence="6 7">CD11-4</strain>
    </source>
</reference>
<comment type="cofactor">
    <cofactor evidence="3">
        <name>Zn(2+)</name>
        <dbReference type="ChEBI" id="CHEBI:29105"/>
    </cofactor>
    <text evidence="3">Binds 1 zinc ion per subunit.</text>
</comment>
<sequence>MSADLGEPTSSADPAVDPAVVDALRAARRVLVLSGAGMSAESGVPTFRDAQSGLWERFDPSSLATQEAWDDDPPFVWAWYAWRAALLRRVEPHAGHRAVADLARLRDVEVVTQNVDDLHERAGSRVLSHVHGSLLSFRCRDCATPWQGELAVPDEPVERLDPPTCPACGGDVRPGVVWFGEEMPRDAWDAAVGAVERLDVGDVVLVAGTSGLVYPAAGLPAMALGQGAVVVEVNPQPSDVSDLCHHHVRDGAATALPALVAALEQG</sequence>
<keyword evidence="7" id="KW-1185">Reference proteome</keyword>
<keyword evidence="1" id="KW-0808">Transferase</keyword>
<feature type="binding site" evidence="3">
    <location>
        <begin position="113"/>
        <end position="116"/>
    </location>
    <ligand>
        <name>NAD(+)</name>
        <dbReference type="ChEBI" id="CHEBI:57540"/>
    </ligand>
</feature>
<protein>
    <recommendedName>
        <fullName evidence="3">NAD-dependent protein deacylase</fullName>
        <ecNumber evidence="3">2.3.1.286</ecNumber>
    </recommendedName>
    <alternativeName>
        <fullName evidence="3">Regulatory protein SIR2 homolog</fullName>
    </alternativeName>
</protein>
<dbReference type="Pfam" id="PF02146">
    <property type="entry name" value="SIR2"/>
    <property type="match status" value="1"/>
</dbReference>
<dbReference type="GO" id="GO:0036055">
    <property type="term" value="F:protein-succinyllysine desuccinylase activity"/>
    <property type="evidence" value="ECO:0007669"/>
    <property type="project" value="UniProtKB-UniRule"/>
</dbReference>
<comment type="function">
    <text evidence="3">NAD-dependent lysine deacetylase and desuccinylase that specifically removes acetyl and succinyl groups on target proteins. Modulates the activities of several proteins which are inactive in their acylated form.</text>
</comment>
<feature type="domain" description="Deacetylase sirtuin-type" evidence="5">
    <location>
        <begin position="5"/>
        <end position="266"/>
    </location>
</feature>
<keyword evidence="3 4" id="KW-0862">Zinc</keyword>
<dbReference type="InterPro" id="IPR003000">
    <property type="entry name" value="Sirtuin"/>
</dbReference>
<dbReference type="PANTHER" id="PTHR11085:SF4">
    <property type="entry name" value="NAD-DEPENDENT PROTEIN DEACYLASE"/>
    <property type="match status" value="1"/>
</dbReference>
<dbReference type="Gene3D" id="3.30.1600.10">
    <property type="entry name" value="SIR2/SIRT2 'Small Domain"/>
    <property type="match status" value="1"/>
</dbReference>
<dbReference type="Gene3D" id="3.40.50.1220">
    <property type="entry name" value="TPP-binding domain"/>
    <property type="match status" value="1"/>
</dbReference>
<feature type="binding site" evidence="3 4">
    <location>
        <position position="168"/>
    </location>
    <ligand>
        <name>Zn(2+)</name>
        <dbReference type="ChEBI" id="CHEBI:29105"/>
    </ligand>
</feature>
<comment type="subcellular location">
    <subcellularLocation>
        <location evidence="3">Cytoplasm</location>
    </subcellularLocation>
</comment>
<feature type="binding site" evidence="3">
    <location>
        <position position="252"/>
    </location>
    <ligand>
        <name>NAD(+)</name>
        <dbReference type="ChEBI" id="CHEBI:57540"/>
    </ligand>
</feature>
<keyword evidence="3" id="KW-0963">Cytoplasm</keyword>
<evidence type="ECO:0000313" key="6">
    <source>
        <dbReference type="EMBL" id="OAB86739.1"/>
    </source>
</evidence>
<gene>
    <name evidence="3" type="primary">cobB</name>
    <name evidence="6" type="ORF">AWH69_09825</name>
</gene>
<feature type="binding site" evidence="3">
    <location>
        <position position="80"/>
    </location>
    <ligand>
        <name>substrate</name>
    </ligand>
</feature>
<dbReference type="NCBIfam" id="NF001753">
    <property type="entry name" value="PRK00481.1-3"/>
    <property type="match status" value="1"/>
</dbReference>
<keyword evidence="3 4" id="KW-0479">Metal-binding</keyword>